<protein>
    <submittedName>
        <fullName evidence="3">DegT/DnrJ/EryC1/StrS aminotransferase family protein</fullName>
    </submittedName>
</protein>
<dbReference type="InterPro" id="IPR015421">
    <property type="entry name" value="PyrdxlP-dep_Trfase_major"/>
</dbReference>
<dbReference type="PIRSF" id="PIRSF000390">
    <property type="entry name" value="PLP_StrS"/>
    <property type="match status" value="1"/>
</dbReference>
<keyword evidence="3" id="KW-0032">Aminotransferase</keyword>
<dbReference type="SUPFAM" id="SSF53383">
    <property type="entry name" value="PLP-dependent transferases"/>
    <property type="match status" value="1"/>
</dbReference>
<organism evidence="3 4">
    <name type="scientific">Arachnia rubra</name>
    <dbReference type="NCBI Taxonomy" id="1547448"/>
    <lineage>
        <taxon>Bacteria</taxon>
        <taxon>Bacillati</taxon>
        <taxon>Actinomycetota</taxon>
        <taxon>Actinomycetes</taxon>
        <taxon>Propionibacteriales</taxon>
        <taxon>Propionibacteriaceae</taxon>
        <taxon>Arachnia</taxon>
    </lineage>
</organism>
<dbReference type="CDD" id="cd00616">
    <property type="entry name" value="AHBA_syn"/>
    <property type="match status" value="1"/>
</dbReference>
<sequence>MVEQEVGTAIEPVVVPFAAPYLGSEEQQAVLSVVESGWIGTGEVARDTESRFATYLNVPHALLLSSGTAALHLALLGLGVGAGDEVVVPTVTFTATAATVVHAGARPVLVDVEPETLNIDLESARRALTPRTKALVIVHMSGRMADVRAARKFCDEHGLRLVEDSAHALPAERDGITPGALSDAAAFSFFVTKPLTSAEGGLLVTPHADVEQRCRVLSRHGIDRSTHDRHRFGRSPHYDVVAAGFKYNLPDILAAVLRCQLARADELHARRAGIARIYLEGLDGVPGLDLPPADTRTNRSSWYLFIVRIPAHLKRDELATRLAADGVGTSVHLRPLHQFSYYADHFPTDPAHVRVADEVYPRLLSLPIFPAMTDEQVAHVVSTVRRHAMARS</sequence>
<proteinExistence type="inferred from homology"/>
<gene>
    <name evidence="3" type="ORF">J5A65_04970</name>
</gene>
<dbReference type="InterPro" id="IPR000653">
    <property type="entry name" value="DegT/StrS_aminotransferase"/>
</dbReference>
<dbReference type="EMBL" id="CP072384">
    <property type="protein sequence ID" value="QUC09078.1"/>
    <property type="molecule type" value="Genomic_DNA"/>
</dbReference>
<dbReference type="Gene3D" id="3.40.640.10">
    <property type="entry name" value="Type I PLP-dependent aspartate aminotransferase-like (Major domain)"/>
    <property type="match status" value="1"/>
</dbReference>
<evidence type="ECO:0000256" key="1">
    <source>
        <dbReference type="ARBA" id="ARBA00001933"/>
    </source>
</evidence>
<dbReference type="Gene3D" id="3.90.1150.10">
    <property type="entry name" value="Aspartate Aminotransferase, domain 1"/>
    <property type="match status" value="1"/>
</dbReference>
<dbReference type="PANTHER" id="PTHR30244">
    <property type="entry name" value="TRANSAMINASE"/>
    <property type="match status" value="1"/>
</dbReference>
<reference evidence="3 4" key="1">
    <citation type="submission" date="2021-03" db="EMBL/GenBank/DDBJ databases">
        <title>Human Oral Microbial Genomes.</title>
        <authorList>
            <person name="Johnston C.D."/>
            <person name="Chen T."/>
            <person name="Dewhirst F.E."/>
        </authorList>
    </citation>
    <scope>NUCLEOTIDE SEQUENCE [LARGE SCALE GENOMIC DNA]</scope>
    <source>
        <strain evidence="3 4">DSMZ 100122</strain>
    </source>
</reference>
<keyword evidence="2" id="KW-0663">Pyridoxal phosphate</keyword>
<evidence type="ECO:0000256" key="2">
    <source>
        <dbReference type="RuleBase" id="RU004508"/>
    </source>
</evidence>
<keyword evidence="4" id="KW-1185">Reference proteome</keyword>
<evidence type="ECO:0000313" key="3">
    <source>
        <dbReference type="EMBL" id="QUC09078.1"/>
    </source>
</evidence>
<dbReference type="InterPro" id="IPR015424">
    <property type="entry name" value="PyrdxlP-dep_Trfase"/>
</dbReference>
<keyword evidence="3" id="KW-0808">Transferase</keyword>
<accession>A0ABX7Y898</accession>
<evidence type="ECO:0000313" key="4">
    <source>
        <dbReference type="Proteomes" id="UP000678513"/>
    </source>
</evidence>
<dbReference type="GO" id="GO:0008483">
    <property type="term" value="F:transaminase activity"/>
    <property type="evidence" value="ECO:0007669"/>
    <property type="project" value="UniProtKB-KW"/>
</dbReference>
<dbReference type="PANTHER" id="PTHR30244:SF34">
    <property type="entry name" value="DTDP-4-AMINO-4,6-DIDEOXYGALACTOSE TRANSAMINASE"/>
    <property type="match status" value="1"/>
</dbReference>
<comment type="cofactor">
    <cofactor evidence="1">
        <name>pyridoxal 5'-phosphate</name>
        <dbReference type="ChEBI" id="CHEBI:597326"/>
    </cofactor>
</comment>
<name>A0ABX7Y898_9ACTN</name>
<comment type="similarity">
    <text evidence="2">Belongs to the DegT/DnrJ/EryC1 family.</text>
</comment>
<dbReference type="Pfam" id="PF01041">
    <property type="entry name" value="DegT_DnrJ_EryC1"/>
    <property type="match status" value="1"/>
</dbReference>
<dbReference type="Proteomes" id="UP000678513">
    <property type="component" value="Chromosome"/>
</dbReference>
<dbReference type="RefSeq" id="WP_212326041.1">
    <property type="nucleotide sequence ID" value="NZ_AP024463.1"/>
</dbReference>
<dbReference type="InterPro" id="IPR015422">
    <property type="entry name" value="PyrdxlP-dep_Trfase_small"/>
</dbReference>